<protein>
    <submittedName>
        <fullName evidence="2">Uncharacterized protein</fullName>
    </submittedName>
</protein>
<name>A0A0G0FED6_9BACT</name>
<evidence type="ECO:0000313" key="3">
    <source>
        <dbReference type="Proteomes" id="UP000186383"/>
    </source>
</evidence>
<comment type="caution">
    <text evidence="2">The sequence shown here is derived from an EMBL/GenBank/DDBJ whole genome shotgun (WGS) entry which is preliminary data.</text>
</comment>
<dbReference type="EMBL" id="LBQW01000010">
    <property type="protein sequence ID" value="KKP85685.1"/>
    <property type="molecule type" value="Genomic_DNA"/>
</dbReference>
<proteinExistence type="predicted"/>
<keyword evidence="1" id="KW-0472">Membrane</keyword>
<evidence type="ECO:0000313" key="2">
    <source>
        <dbReference type="EMBL" id="KKP85685.1"/>
    </source>
</evidence>
<organism evidence="2 3">
    <name type="scientific">Candidatus Nomurabacteria bacterium GW2011_GWA1_35_8</name>
    <dbReference type="NCBI Taxonomy" id="1618727"/>
    <lineage>
        <taxon>Bacteria</taxon>
        <taxon>Candidatus Nomuraibacteriota</taxon>
    </lineage>
</organism>
<dbReference type="AlphaFoldDB" id="A0A0G0FED6"/>
<sequence length="85" mass="9416">MNKINSKLILSGLEILVILAFGLIVLIPNETKAERPYYIPYYYFNPQPANNPITNYSNPVVYSPTIVGCEGRNTGFSTITGQSCV</sequence>
<dbReference type="Proteomes" id="UP000186383">
    <property type="component" value="Unassembled WGS sequence"/>
</dbReference>
<keyword evidence="1" id="KW-0812">Transmembrane</keyword>
<evidence type="ECO:0000256" key="1">
    <source>
        <dbReference type="SAM" id="Phobius"/>
    </source>
</evidence>
<accession>A0A0G0FED6</accession>
<feature type="transmembrane region" description="Helical" evidence="1">
    <location>
        <begin position="6"/>
        <end position="27"/>
    </location>
</feature>
<gene>
    <name evidence="2" type="ORF">UR88_C0010G0007</name>
</gene>
<reference evidence="2 3" key="1">
    <citation type="journal article" date="2015" name="Nature">
        <title>rRNA introns, odd ribosomes, and small enigmatic genomes across a large radiation of phyla.</title>
        <authorList>
            <person name="Brown C.T."/>
            <person name="Hug L.A."/>
            <person name="Thomas B.C."/>
            <person name="Sharon I."/>
            <person name="Castelle C.J."/>
            <person name="Singh A."/>
            <person name="Wilkins M.J."/>
            <person name="Williams K.H."/>
            <person name="Banfield J.F."/>
        </authorList>
    </citation>
    <scope>NUCLEOTIDE SEQUENCE [LARGE SCALE GENOMIC DNA]</scope>
</reference>
<keyword evidence="1" id="KW-1133">Transmembrane helix</keyword>